<proteinExistence type="predicted"/>
<feature type="region of interest" description="Disordered" evidence="1">
    <location>
        <begin position="39"/>
        <end position="63"/>
    </location>
</feature>
<dbReference type="EMBL" id="ML119692">
    <property type="protein sequence ID" value="RPA80014.1"/>
    <property type="molecule type" value="Genomic_DNA"/>
</dbReference>
<evidence type="ECO:0000313" key="2">
    <source>
        <dbReference type="EMBL" id="RPA80014.1"/>
    </source>
</evidence>
<sequence>MEQNQYPSPVSENITKSLDPAITEFRPTFIDFDAATAEEYDSKSVGSQESDSSSSSELSTINNSELVEPTIQKDGVRVLDLTNLAAGISAKPEGISRWNKWPGLEKRKPATDNAESKSITSVPQALNPSMVAPAKLVKPKHPAKNAAPRVLHVVNLATYDFHVIPFSAELFPNSGNYSFTDMLDHLGNMGWVGRKTLTLFLKIRMKEDRKKYIVGWLYYHSKFPNAIPGHSGTTLFVELVEV</sequence>
<organism evidence="2 3">
    <name type="scientific">Ascobolus immersus RN42</name>
    <dbReference type="NCBI Taxonomy" id="1160509"/>
    <lineage>
        <taxon>Eukaryota</taxon>
        <taxon>Fungi</taxon>
        <taxon>Dikarya</taxon>
        <taxon>Ascomycota</taxon>
        <taxon>Pezizomycotina</taxon>
        <taxon>Pezizomycetes</taxon>
        <taxon>Pezizales</taxon>
        <taxon>Ascobolaceae</taxon>
        <taxon>Ascobolus</taxon>
    </lineage>
</organism>
<feature type="region of interest" description="Disordered" evidence="1">
    <location>
        <begin position="99"/>
        <end position="120"/>
    </location>
</feature>
<reference evidence="2 3" key="1">
    <citation type="journal article" date="2018" name="Nat. Ecol. Evol.">
        <title>Pezizomycetes genomes reveal the molecular basis of ectomycorrhizal truffle lifestyle.</title>
        <authorList>
            <person name="Murat C."/>
            <person name="Payen T."/>
            <person name="Noel B."/>
            <person name="Kuo A."/>
            <person name="Morin E."/>
            <person name="Chen J."/>
            <person name="Kohler A."/>
            <person name="Krizsan K."/>
            <person name="Balestrini R."/>
            <person name="Da Silva C."/>
            <person name="Montanini B."/>
            <person name="Hainaut M."/>
            <person name="Levati E."/>
            <person name="Barry K.W."/>
            <person name="Belfiori B."/>
            <person name="Cichocki N."/>
            <person name="Clum A."/>
            <person name="Dockter R.B."/>
            <person name="Fauchery L."/>
            <person name="Guy J."/>
            <person name="Iotti M."/>
            <person name="Le Tacon F."/>
            <person name="Lindquist E.A."/>
            <person name="Lipzen A."/>
            <person name="Malagnac F."/>
            <person name="Mello A."/>
            <person name="Molinier V."/>
            <person name="Miyauchi S."/>
            <person name="Poulain J."/>
            <person name="Riccioni C."/>
            <person name="Rubini A."/>
            <person name="Sitrit Y."/>
            <person name="Splivallo R."/>
            <person name="Traeger S."/>
            <person name="Wang M."/>
            <person name="Zifcakova L."/>
            <person name="Wipf D."/>
            <person name="Zambonelli A."/>
            <person name="Paolocci F."/>
            <person name="Nowrousian M."/>
            <person name="Ottonello S."/>
            <person name="Baldrian P."/>
            <person name="Spatafora J.W."/>
            <person name="Henrissat B."/>
            <person name="Nagy L.G."/>
            <person name="Aury J.M."/>
            <person name="Wincker P."/>
            <person name="Grigoriev I.V."/>
            <person name="Bonfante P."/>
            <person name="Martin F.M."/>
        </authorList>
    </citation>
    <scope>NUCLEOTIDE SEQUENCE [LARGE SCALE GENOMIC DNA]</scope>
    <source>
        <strain evidence="2 3">RN42</strain>
    </source>
</reference>
<name>A0A3N4IE74_ASCIM</name>
<protein>
    <submittedName>
        <fullName evidence="2">Uncharacterized protein</fullName>
    </submittedName>
</protein>
<evidence type="ECO:0000313" key="3">
    <source>
        <dbReference type="Proteomes" id="UP000275078"/>
    </source>
</evidence>
<dbReference type="Proteomes" id="UP000275078">
    <property type="component" value="Unassembled WGS sequence"/>
</dbReference>
<keyword evidence="3" id="KW-1185">Reference proteome</keyword>
<gene>
    <name evidence="2" type="ORF">BJ508DRAFT_307743</name>
</gene>
<dbReference type="AlphaFoldDB" id="A0A3N4IE74"/>
<accession>A0A3N4IE74</accession>
<evidence type="ECO:0000256" key="1">
    <source>
        <dbReference type="SAM" id="MobiDB-lite"/>
    </source>
</evidence>
<feature type="compositionally biased region" description="Low complexity" evidence="1">
    <location>
        <begin position="43"/>
        <end position="63"/>
    </location>
</feature>